<comment type="cofactor">
    <cofactor evidence="1">
        <name>Mg(2+)</name>
        <dbReference type="ChEBI" id="CHEBI:18420"/>
    </cofactor>
</comment>
<accession>A0AAN7QU97</accession>
<dbReference type="PANTHER" id="PTHR30231">
    <property type="entry name" value="DNA POLYMERASE III SUBUNIT EPSILON"/>
    <property type="match status" value="1"/>
</dbReference>
<evidence type="ECO:0000256" key="2">
    <source>
        <dbReference type="ARBA" id="ARBA00022722"/>
    </source>
</evidence>
<dbReference type="InterPro" id="IPR036397">
    <property type="entry name" value="RNaseH_sf"/>
</dbReference>
<gene>
    <name evidence="9" type="ORF">SAY87_023991</name>
</gene>
<dbReference type="AlphaFoldDB" id="A0AAN7QU97"/>
<sequence length="295" mass="32708">MDASDSTHSCRSRETEIVFLDLETTVPRRAGQSFSVLEFGAVVFCPWKLAELESFATLIRPKDLSIVATRSGRRDGITRDSVVDAPAFEEVSDKIFDILNGRIWAGHNIQRFDCVRINEAFAAAGRDPPVPVGVIDSLGVLREKFGHRAGNMKMEALATYFGLGQQKHRSMDDVRMNFEVIKHCATVLFLESNLPGILKGKWHPSSSIVTRSRSNNNHGSTPSRTLSNPEESAGSMNVHSRKSPPVSASMRRSLPYSRRAGLRKVTQRVKNLLGKAQHGSQPMASLLKHSYPVIR</sequence>
<keyword evidence="10" id="KW-1185">Reference proteome</keyword>
<reference evidence="9 10" key="1">
    <citation type="journal article" date="2023" name="Hortic Res">
        <title>Pangenome of water caltrop reveals structural variations and asymmetric subgenome divergence after allopolyploidization.</title>
        <authorList>
            <person name="Zhang X."/>
            <person name="Chen Y."/>
            <person name="Wang L."/>
            <person name="Yuan Y."/>
            <person name="Fang M."/>
            <person name="Shi L."/>
            <person name="Lu R."/>
            <person name="Comes H.P."/>
            <person name="Ma Y."/>
            <person name="Chen Y."/>
            <person name="Huang G."/>
            <person name="Zhou Y."/>
            <person name="Zheng Z."/>
            <person name="Qiu Y."/>
        </authorList>
    </citation>
    <scope>NUCLEOTIDE SEQUENCE [LARGE SCALE GENOMIC DNA]</scope>
    <source>
        <tissue evidence="9">Roots</tissue>
    </source>
</reference>
<proteinExistence type="predicted"/>
<name>A0AAN7QU97_9MYRT</name>
<evidence type="ECO:0000313" key="9">
    <source>
        <dbReference type="EMBL" id="KAK4776030.1"/>
    </source>
</evidence>
<dbReference type="Gene3D" id="3.30.420.10">
    <property type="entry name" value="Ribonuclease H-like superfamily/Ribonuclease H"/>
    <property type="match status" value="1"/>
</dbReference>
<dbReference type="GO" id="GO:0046872">
    <property type="term" value="F:metal ion binding"/>
    <property type="evidence" value="ECO:0007669"/>
    <property type="project" value="UniProtKB-KW"/>
</dbReference>
<dbReference type="FunFam" id="3.30.420.10:FF:000040">
    <property type="entry name" value="Exonuclease family protein"/>
    <property type="match status" value="1"/>
</dbReference>
<keyword evidence="5" id="KW-0269">Exonuclease</keyword>
<keyword evidence="6" id="KW-0460">Magnesium</keyword>
<dbReference type="InterPro" id="IPR012337">
    <property type="entry name" value="RNaseH-like_sf"/>
</dbReference>
<dbReference type="SMART" id="SM00479">
    <property type="entry name" value="EXOIII"/>
    <property type="match status" value="1"/>
</dbReference>
<comment type="caution">
    <text evidence="9">The sequence shown here is derived from an EMBL/GenBank/DDBJ whole genome shotgun (WGS) entry which is preliminary data.</text>
</comment>
<dbReference type="SUPFAM" id="SSF53098">
    <property type="entry name" value="Ribonuclease H-like"/>
    <property type="match status" value="1"/>
</dbReference>
<evidence type="ECO:0000256" key="3">
    <source>
        <dbReference type="ARBA" id="ARBA00022723"/>
    </source>
</evidence>
<evidence type="ECO:0000256" key="4">
    <source>
        <dbReference type="ARBA" id="ARBA00022801"/>
    </source>
</evidence>
<dbReference type="PANTHER" id="PTHR30231:SF26">
    <property type="entry name" value="PROTEIN NEN4"/>
    <property type="match status" value="1"/>
</dbReference>
<keyword evidence="2" id="KW-0540">Nuclease</keyword>
<keyword evidence="4" id="KW-0378">Hydrolase</keyword>
<dbReference type="GO" id="GO:0008408">
    <property type="term" value="F:3'-5' exonuclease activity"/>
    <property type="evidence" value="ECO:0007669"/>
    <property type="project" value="TreeGrafter"/>
</dbReference>
<organism evidence="9 10">
    <name type="scientific">Trapa incisa</name>
    <dbReference type="NCBI Taxonomy" id="236973"/>
    <lineage>
        <taxon>Eukaryota</taxon>
        <taxon>Viridiplantae</taxon>
        <taxon>Streptophyta</taxon>
        <taxon>Embryophyta</taxon>
        <taxon>Tracheophyta</taxon>
        <taxon>Spermatophyta</taxon>
        <taxon>Magnoliopsida</taxon>
        <taxon>eudicotyledons</taxon>
        <taxon>Gunneridae</taxon>
        <taxon>Pentapetalae</taxon>
        <taxon>rosids</taxon>
        <taxon>malvids</taxon>
        <taxon>Myrtales</taxon>
        <taxon>Lythraceae</taxon>
        <taxon>Trapa</taxon>
    </lineage>
</organism>
<evidence type="ECO:0000256" key="6">
    <source>
        <dbReference type="ARBA" id="ARBA00022842"/>
    </source>
</evidence>
<evidence type="ECO:0000256" key="5">
    <source>
        <dbReference type="ARBA" id="ARBA00022839"/>
    </source>
</evidence>
<evidence type="ECO:0000259" key="8">
    <source>
        <dbReference type="SMART" id="SM00479"/>
    </source>
</evidence>
<evidence type="ECO:0000256" key="1">
    <source>
        <dbReference type="ARBA" id="ARBA00001946"/>
    </source>
</evidence>
<feature type="region of interest" description="Disordered" evidence="7">
    <location>
        <begin position="207"/>
        <end position="262"/>
    </location>
</feature>
<dbReference type="InterPro" id="IPR013520">
    <property type="entry name" value="Ribonucl_H"/>
</dbReference>
<protein>
    <recommendedName>
        <fullName evidence="8">Exonuclease domain-containing protein</fullName>
    </recommendedName>
</protein>
<evidence type="ECO:0000313" key="10">
    <source>
        <dbReference type="Proteomes" id="UP001345219"/>
    </source>
</evidence>
<evidence type="ECO:0000256" key="7">
    <source>
        <dbReference type="SAM" id="MobiDB-lite"/>
    </source>
</evidence>
<dbReference type="EMBL" id="JAXIOK010000003">
    <property type="protein sequence ID" value="KAK4776030.1"/>
    <property type="molecule type" value="Genomic_DNA"/>
</dbReference>
<dbReference type="GO" id="GO:0003676">
    <property type="term" value="F:nucleic acid binding"/>
    <property type="evidence" value="ECO:0007669"/>
    <property type="project" value="InterPro"/>
</dbReference>
<keyword evidence="3" id="KW-0479">Metal-binding</keyword>
<feature type="compositionally biased region" description="Polar residues" evidence="7">
    <location>
        <begin position="207"/>
        <end position="238"/>
    </location>
</feature>
<dbReference type="CDD" id="cd06127">
    <property type="entry name" value="DEDDh"/>
    <property type="match status" value="1"/>
</dbReference>
<feature type="domain" description="Exonuclease" evidence="8">
    <location>
        <begin position="16"/>
        <end position="190"/>
    </location>
</feature>
<dbReference type="Pfam" id="PF00929">
    <property type="entry name" value="RNase_T"/>
    <property type="match status" value="1"/>
</dbReference>
<dbReference type="Proteomes" id="UP001345219">
    <property type="component" value="Chromosome 18"/>
</dbReference>